<keyword evidence="3" id="KW-1185">Reference proteome</keyword>
<dbReference type="GO" id="GO:0016787">
    <property type="term" value="F:hydrolase activity"/>
    <property type="evidence" value="ECO:0007669"/>
    <property type="project" value="UniProtKB-KW"/>
</dbReference>
<proteinExistence type="predicted"/>
<reference evidence="2 3" key="1">
    <citation type="submission" date="2020-11" db="EMBL/GenBank/DDBJ databases">
        <title>Pseudonocardia abyssalis sp. nov. and Pseudonocardia oceani sp. nov., description and phylogenomic analysis of two novel actinomycetes isolated from the deep Southern Ocean.</title>
        <authorList>
            <person name="Parra J."/>
        </authorList>
    </citation>
    <scope>NUCLEOTIDE SEQUENCE [LARGE SCALE GENOMIC DNA]</scope>
    <source>
        <strain evidence="2 3">KRD-168</strain>
    </source>
</reference>
<organism evidence="2 3">
    <name type="scientific">Pseudonocardia abyssalis</name>
    <dbReference type="NCBI Taxonomy" id="2792008"/>
    <lineage>
        <taxon>Bacteria</taxon>
        <taxon>Bacillati</taxon>
        <taxon>Actinomycetota</taxon>
        <taxon>Actinomycetes</taxon>
        <taxon>Pseudonocardiales</taxon>
        <taxon>Pseudonocardiaceae</taxon>
        <taxon>Pseudonocardia</taxon>
    </lineage>
</organism>
<dbReference type="InterPro" id="IPR000073">
    <property type="entry name" value="AB_hydrolase_1"/>
</dbReference>
<evidence type="ECO:0000313" key="2">
    <source>
        <dbReference type="EMBL" id="MBW0136256.1"/>
    </source>
</evidence>
<evidence type="ECO:0000259" key="1">
    <source>
        <dbReference type="Pfam" id="PF00561"/>
    </source>
</evidence>
<dbReference type="Proteomes" id="UP000694287">
    <property type="component" value="Unassembled WGS sequence"/>
</dbReference>
<dbReference type="InterPro" id="IPR008220">
    <property type="entry name" value="HAT_MetX-like"/>
</dbReference>
<comment type="caution">
    <text evidence="2">The sequence shown here is derived from an EMBL/GenBank/DDBJ whole genome shotgun (WGS) entry which is preliminary data.</text>
</comment>
<protein>
    <submittedName>
        <fullName evidence="2">Alpha/beta fold hydrolase</fullName>
    </submittedName>
</protein>
<accession>A0ABS6UWB1</accession>
<dbReference type="NCBIfam" id="NF005757">
    <property type="entry name" value="PRK07581.1"/>
    <property type="match status" value="1"/>
</dbReference>
<feature type="domain" description="AB hydrolase-1" evidence="1">
    <location>
        <begin position="68"/>
        <end position="323"/>
    </location>
</feature>
<keyword evidence="2" id="KW-0378">Hydrolase</keyword>
<name>A0ABS6UWB1_9PSEU</name>
<dbReference type="PIRSF" id="PIRSF000443">
    <property type="entry name" value="Homoser_Ac_trans"/>
    <property type="match status" value="1"/>
</dbReference>
<evidence type="ECO:0000313" key="3">
    <source>
        <dbReference type="Proteomes" id="UP000694287"/>
    </source>
</evidence>
<gene>
    <name evidence="2" type="ORF">I4I81_18570</name>
</gene>
<dbReference type="EMBL" id="JADQDK010000001">
    <property type="protein sequence ID" value="MBW0136256.1"/>
    <property type="molecule type" value="Genomic_DNA"/>
</dbReference>
<dbReference type="PANTHER" id="PTHR32268">
    <property type="entry name" value="HOMOSERINE O-ACETYLTRANSFERASE"/>
    <property type="match status" value="1"/>
</dbReference>
<dbReference type="Pfam" id="PF00561">
    <property type="entry name" value="Abhydrolase_1"/>
    <property type="match status" value="1"/>
</dbReference>
<sequence>MLSGYYTDDVHGPHEYFELGNFALTTGYTLPNARLGYKTIGTLNAARDNAVLAPHMFSGTSAFMEAYVGEGRPLDPATHFVILPGQFGGGFSSSPSNTPAPFDRGQFPLVAIADDVIAQHRLVTEHFGITTLRAVLGWSMGGQQTYEWAVRFPEMVPRAAVFAATARNPVHNQIFIDTWNELLTSDPAFRDGFYDDPAEVRLGLQRLAVSFSLMGLSSAFFRQELWRGLGFASSDDFRQGFIRGYFAPMDPNNLIAQGRKWRASDISAHTGGDLAAALGRITAQFFVVPFTEDLFFPPEDCEADCAQIPNGHYRPIETPMGHFGMFGLRPEDPAAVDAVIAEMLAS</sequence>
<dbReference type="PANTHER" id="PTHR32268:SF15">
    <property type="entry name" value="HOMOSERINE ACETYLTRANSFERASE FAMILY PROTEIN (AFU_ORTHOLOGUE AFUA_1G15350)"/>
    <property type="match status" value="1"/>
</dbReference>